<keyword evidence="6" id="KW-1185">Reference proteome</keyword>
<accession>A0A2N8ZIA6</accession>
<feature type="domain" description="DUF7146" evidence="4">
    <location>
        <begin position="1656"/>
        <end position="1750"/>
    </location>
</feature>
<dbReference type="InterPro" id="IPR014129">
    <property type="entry name" value="Conjug_relaxase_TraI"/>
</dbReference>
<protein>
    <submittedName>
        <fullName evidence="5">Relaxase TraI</fullName>
    </submittedName>
</protein>
<dbReference type="InterPro" id="IPR014059">
    <property type="entry name" value="TraI/TrwC_relax"/>
</dbReference>
<evidence type="ECO:0000259" key="2">
    <source>
        <dbReference type="Pfam" id="PF08751"/>
    </source>
</evidence>
<evidence type="ECO:0000259" key="3">
    <source>
        <dbReference type="Pfam" id="PF18340"/>
    </source>
</evidence>
<evidence type="ECO:0000259" key="4">
    <source>
        <dbReference type="Pfam" id="PF23639"/>
    </source>
</evidence>
<dbReference type="InterPro" id="IPR055570">
    <property type="entry name" value="DUF7146"/>
</dbReference>
<reference evidence="5 6" key="1">
    <citation type="submission" date="2017-10" db="EMBL/GenBank/DDBJ databases">
        <authorList>
            <person name="Banno H."/>
            <person name="Chua N.-H."/>
        </authorList>
    </citation>
    <scope>NUCLEOTIDE SEQUENCE [LARGE SCALE GENOMIC DNA]</scope>
    <source>
        <strain evidence="5">Vibrio tapetis CECT4600</strain>
    </source>
</reference>
<dbReference type="EMBL" id="LT960612">
    <property type="protein sequence ID" value="SON51621.1"/>
    <property type="molecule type" value="Genomic_DNA"/>
</dbReference>
<dbReference type="Pfam" id="PF18340">
    <property type="entry name" value="TraI_2B"/>
    <property type="match status" value="1"/>
</dbReference>
<evidence type="ECO:0000256" key="1">
    <source>
        <dbReference type="SAM" id="MobiDB-lite"/>
    </source>
</evidence>
<dbReference type="Pfam" id="PF23639">
    <property type="entry name" value="DUF7146"/>
    <property type="match status" value="1"/>
</dbReference>
<dbReference type="RefSeq" id="WP_102524045.1">
    <property type="nucleotide sequence ID" value="NZ_LT960612.1"/>
</dbReference>
<feature type="compositionally biased region" description="Basic and acidic residues" evidence="1">
    <location>
        <begin position="1864"/>
        <end position="1898"/>
    </location>
</feature>
<dbReference type="SUPFAM" id="SSF52540">
    <property type="entry name" value="P-loop containing nucleoside triphosphate hydrolases"/>
    <property type="match status" value="2"/>
</dbReference>
<dbReference type="Proteomes" id="UP000235828">
    <property type="component" value="Chromosome B"/>
</dbReference>
<proteinExistence type="predicted"/>
<dbReference type="SUPFAM" id="SSF55464">
    <property type="entry name" value="Origin of replication-binding domain, RBD-like"/>
    <property type="match status" value="1"/>
</dbReference>
<gene>
    <name evidence="5" type="primary">traI</name>
    <name evidence="5" type="ORF">VTAP4600_B0010</name>
</gene>
<dbReference type="Gene3D" id="3.40.50.300">
    <property type="entry name" value="P-loop containing nucleotide triphosphate hydrolases"/>
    <property type="match status" value="1"/>
</dbReference>
<dbReference type="InterPro" id="IPR014862">
    <property type="entry name" value="TrwC"/>
</dbReference>
<evidence type="ECO:0000313" key="6">
    <source>
        <dbReference type="Proteomes" id="UP000235828"/>
    </source>
</evidence>
<dbReference type="Pfam" id="PF13604">
    <property type="entry name" value="AAA_30"/>
    <property type="match status" value="1"/>
</dbReference>
<sequence length="1929" mass="215383">MLSISPLKSASGAAKYYLSEENPKDSPDLSLEKDAGDNYYLKEKDQEENTFWHGKLAIEAGLAGKAVDQPTLESVLSGNLGDETIKGKRENHKSGFDLTFSAPKTISVLALVGGDARLIEAHNNAVKFALTELEKDVAQVKVTHEKGIQEYENTDSMLFAVVRHKTSRENDPQVHSHALAANMTRDQEGDLRALSTSLKQKGGVINGTGERIYNFQKYYGILYQSQLAKDVQALGYSTRGVGNGQFEVSGVPQPIIEASSTRKQQIDQRTLDLGFDSRAAKDVANLDTRKSKTYQSNESLNNQWQTKVHTQGYEPSELVGMAQQAKTSQDGITPDDTKAAIHRAIDHLGQYSTALHLEKIIELAASDFTKGGVQANAIELKTILDQQIKEGALIPLADKGQYTTQTLIDNEHSLMKSTQGRAHHMRTHVDPSLLHRLDIPANQQQKLTDLFQSTKQFHVVNVHGSSQGIAQQLLNVGNHSGKRVQFVSQTAKAKSEGVENIQRHSHTLGAWIAHHFSPEQRHTTQSLLQGATPFTNKDILLIDDANKMSAKELMSLTNQAKQSNTKVVMLNRVSSRQGFKANNAIELYRKGNVERHTWAGGKSAPTDIKLHDNDTDRIARVYADLPDKANTQVIATSGVEQRRLTEAIRGQLKNTGALSRHETTLFTQTPHSLSKAQQPLVQHYKPGMTLTHWEKNKPQSFVIASIDKESNTMTALSKRDGQSHRFDPSSRAFKNMKMQINKPQSLNIAQGERLRTLGKHFPSGLEGNQSYLVTSVNKEHITLENQGDSQGKSQHLRLESLKDAPLQYDYVHGANHIEQKAHTLLSGKAFTLSKPLINDLTEKTARLDVFTDKPNKAQSALEKEQVSPSAIERVLHTQNVNDRYLSGATQALLTQDVSQALSALAKAQNAPLIEKAVSFALNHLSEREAGFSQKALVVEAVRYAFEEAGGVITKDQIDTELTKRRDTLSAEYSDGTRWTTHAALETEKRILQNITDGKGQHPPFSTTKQVQAFLETQPRLTQGQQGSLTLISTTQDSFVAIQGLAGTGKSTMLESNIELIQLAKQVSQQPEQNVIGLAPTHAAVSELESKGVKAQSLESLLSDVRQGNHQASDYQGTLFFLDESSMVSNKQADEFTALVNASQSKAVLLGDKEQLLSLSAGKPFELAMRQGRLDTAYMTDIIRQQNDTLLNAAQNTIDKQPESALDKLQRQAPDAQGNHQHVISTLDENNKDRRQAQLEATEKLPFVVAKDYLARTPETRENTLIIAYTNQERDDITAYLRVGLMKNKEIGKENIVATRLRSIGATGEELTTMMPYQKGLVLSTKPGEYATITHVDSEHGVVTLEDASTGKTKPFLPRNRDHRFTTLFSVSEKPLSTGDKIVTRFTDKSRDIKANVEYRITQASPDSIIAQSKSGQTLTINPNELTDSHWDYAYSRTADMAQGATYPHVITAIKSKGALTNLRRAGIDVTRASQHVRLYTDNTTHLLKSWLSKESHKASAIETANQTPPQDTTYFNRNALPHEDVRFQNKSGDFDYNTFKEHINTQLPKYTESLAMHLLGKPNQSKSDRDYLTFGIGKSAIKVTLTGEHRGYFKDYTTGEKGSLINLIMSHKDMGYKEAMTEANNLLNEPSKYQLEENSKHDKLLNTTPKHIAQFEERAKEYISQSKPIDNTLAQTYLNKLGVNHTHNDQVKFHPAVYSSEDKLFHPAMVTNIHNKQGETKAIEVIYLDHQGNKDSALDINPRTLGTKSKQLTTFHQGEHVNTTLISTSIENSFLIREHTQGQMDIINVNHKNDIQNIPTDELRQNVIIVLNQGNHDLNPNNIEKIVENFNGRDIQFMSDDHLKEDIKTCIDKLDRDNRAHDIELSEAHPTHQERALDTLNLDEKKERDSQSLEHFENKAPSPQHEMAFNHPEKENDWESREIDRELER</sequence>
<dbReference type="InterPro" id="IPR040668">
    <property type="entry name" value="TraI_2B"/>
</dbReference>
<feature type="region of interest" description="Disordered" evidence="1">
    <location>
        <begin position="1864"/>
        <end position="1929"/>
    </location>
</feature>
<feature type="domain" description="TraI 2B/2B-like" evidence="3">
    <location>
        <begin position="668"/>
        <end position="744"/>
    </location>
</feature>
<dbReference type="NCBIfam" id="NF041492">
    <property type="entry name" value="MobF"/>
    <property type="match status" value="1"/>
</dbReference>
<dbReference type="OrthoDB" id="1634048at2"/>
<name>A0A2N8ZIA6_9VIBR</name>
<dbReference type="NCBIfam" id="TIGR02760">
    <property type="entry name" value="TraI_TIGR"/>
    <property type="match status" value="1"/>
</dbReference>
<dbReference type="Pfam" id="PF08751">
    <property type="entry name" value="TrwC"/>
    <property type="match status" value="1"/>
</dbReference>
<dbReference type="InterPro" id="IPR027417">
    <property type="entry name" value="P-loop_NTPase"/>
</dbReference>
<feature type="domain" description="TrwC relaxase" evidence="2">
    <location>
        <begin position="11"/>
        <end position="309"/>
    </location>
</feature>
<evidence type="ECO:0000313" key="5">
    <source>
        <dbReference type="EMBL" id="SON51621.1"/>
    </source>
</evidence>
<dbReference type="NCBIfam" id="TIGR02686">
    <property type="entry name" value="relax_trwC"/>
    <property type="match status" value="1"/>
</dbReference>
<dbReference type="KEGG" id="vta:B0010"/>
<feature type="compositionally biased region" description="Basic and acidic residues" evidence="1">
    <location>
        <begin position="1911"/>
        <end position="1929"/>
    </location>
</feature>
<organism evidence="5 6">
    <name type="scientific">Vibrio tapetis subsp. tapetis</name>
    <dbReference type="NCBI Taxonomy" id="1671868"/>
    <lineage>
        <taxon>Bacteria</taxon>
        <taxon>Pseudomonadati</taxon>
        <taxon>Pseudomonadota</taxon>
        <taxon>Gammaproteobacteria</taxon>
        <taxon>Vibrionales</taxon>
        <taxon>Vibrionaceae</taxon>
        <taxon>Vibrio</taxon>
    </lineage>
</organism>